<evidence type="ECO:0000256" key="1">
    <source>
        <dbReference type="SAM" id="Phobius"/>
    </source>
</evidence>
<accession>C9MPQ5</accession>
<dbReference type="HOGENOM" id="CLU_3274807_0_0_10"/>
<feature type="transmembrane region" description="Helical" evidence="1">
    <location>
        <begin position="6"/>
        <end position="24"/>
    </location>
</feature>
<comment type="caution">
    <text evidence="2">The sequence shown here is derived from an EMBL/GenBank/DDBJ whole genome shotgun (WGS) entry which is preliminary data.</text>
</comment>
<evidence type="ECO:0000313" key="3">
    <source>
        <dbReference type="Proteomes" id="UP000003327"/>
    </source>
</evidence>
<gene>
    <name evidence="2" type="ORF">HMPREF0973_01596</name>
</gene>
<keyword evidence="1" id="KW-1133">Transmembrane helix</keyword>
<sequence length="41" mass="4819">MFNLKYSYVFILACLYVNMSLYPFSVDRGSVVLDYLLIVFT</sequence>
<dbReference type="Proteomes" id="UP000003327">
    <property type="component" value="Unassembled WGS sequence"/>
</dbReference>
<proteinExistence type="predicted"/>
<evidence type="ECO:0000313" key="2">
    <source>
        <dbReference type="EMBL" id="EEX18408.1"/>
    </source>
</evidence>
<keyword evidence="3" id="KW-1185">Reference proteome</keyword>
<reference evidence="2 3" key="1">
    <citation type="submission" date="2009-09" db="EMBL/GenBank/DDBJ databases">
        <authorList>
            <person name="Weinstock G."/>
            <person name="Sodergren E."/>
            <person name="Clifton S."/>
            <person name="Fulton L."/>
            <person name="Fulton B."/>
            <person name="Courtney L."/>
            <person name="Fronick C."/>
            <person name="Harrison M."/>
            <person name="Strong C."/>
            <person name="Farmer C."/>
            <person name="Delahaunty K."/>
            <person name="Markovic C."/>
            <person name="Hall O."/>
            <person name="Minx P."/>
            <person name="Tomlinson C."/>
            <person name="Mitreva M."/>
            <person name="Nelson J."/>
            <person name="Hou S."/>
            <person name="Wollam A."/>
            <person name="Pepin K.H."/>
            <person name="Johnson M."/>
            <person name="Bhonagiri V."/>
            <person name="Nash W.E."/>
            <person name="Warren W."/>
            <person name="Chinwalla A."/>
            <person name="Mardis E.R."/>
            <person name="Wilson R.K."/>
        </authorList>
    </citation>
    <scope>NUCLEOTIDE SEQUENCE [LARGE SCALE GENOMIC DNA]</scope>
    <source>
        <strain evidence="2 3">F0319</strain>
    </source>
</reference>
<name>C9MPQ5_9BACT</name>
<keyword evidence="1" id="KW-0812">Transmembrane</keyword>
<protein>
    <submittedName>
        <fullName evidence="2">Uncharacterized protein</fullName>
    </submittedName>
</protein>
<dbReference type="EMBL" id="ACVA01000036">
    <property type="protein sequence ID" value="EEX18408.1"/>
    <property type="molecule type" value="Genomic_DNA"/>
</dbReference>
<dbReference type="AlphaFoldDB" id="C9MPQ5"/>
<keyword evidence="1" id="KW-0472">Membrane</keyword>
<dbReference type="STRING" id="649761.HMPREF0973_01596"/>
<organism evidence="2 3">
    <name type="scientific">Prevotella veroralis F0319</name>
    <dbReference type="NCBI Taxonomy" id="649761"/>
    <lineage>
        <taxon>Bacteria</taxon>
        <taxon>Pseudomonadati</taxon>
        <taxon>Bacteroidota</taxon>
        <taxon>Bacteroidia</taxon>
        <taxon>Bacteroidales</taxon>
        <taxon>Prevotellaceae</taxon>
        <taxon>Prevotella</taxon>
    </lineage>
</organism>